<reference evidence="2 3" key="1">
    <citation type="journal article" date="2018" name="Nat. Genet.">
        <title>The Rosa genome provides new insights in the design of modern roses.</title>
        <authorList>
            <person name="Bendahmane M."/>
        </authorList>
    </citation>
    <scope>NUCLEOTIDE SEQUENCE [LARGE SCALE GENOMIC DNA]</scope>
    <source>
        <strain evidence="3">cv. Old Blush</strain>
    </source>
</reference>
<dbReference type="EMBL" id="PDCK01000042">
    <property type="protein sequence ID" value="PRQ38270.1"/>
    <property type="molecule type" value="Genomic_DNA"/>
</dbReference>
<feature type="region of interest" description="Disordered" evidence="1">
    <location>
        <begin position="341"/>
        <end position="364"/>
    </location>
</feature>
<dbReference type="Gene3D" id="3.80.10.10">
    <property type="entry name" value="Ribonuclease Inhibitor"/>
    <property type="match status" value="1"/>
</dbReference>
<sequence>MPPSNSNNGHDDPGSLLFPQLQWLEFEGCQLSVVSDFLTNLDCASTLRSLNLSGSSFDSLPACITKFHELYELPPNILEIKLDDCVSLERFSKLSNILEQKDTLGCLYDSEMHLSNCNRLMDNLGMDVVSKMAKALPYQLVRAGLDQHVKFWNLILPNLQEIEVPNWFDGGEVDTSVLPGHDPEYDICEILIKIPRNLKAERIGLVVCVVFELPQDFLFDDNRCSVRVVIDKKNYYSSRNYIELKATESSAYDNVCVCLTCIAFKELEVVDPVVRVCFKGSDGLLLKSFGVHLANMKEDHGSGEDLERERYRQSNASISDQVALHAEGAAVASLVSDDSNYGEVHDDHHNGEQEQEREQEPRLPTERFEDLQGRAMLRFLRCFGITCL</sequence>
<keyword evidence="3" id="KW-1185">Reference proteome</keyword>
<accession>A0A2P6QVS1</accession>
<proteinExistence type="predicted"/>
<comment type="caution">
    <text evidence="2">The sequence shown here is derived from an EMBL/GenBank/DDBJ whole genome shotgun (WGS) entry which is preliminary data.</text>
</comment>
<organism evidence="2 3">
    <name type="scientific">Rosa chinensis</name>
    <name type="common">China rose</name>
    <dbReference type="NCBI Taxonomy" id="74649"/>
    <lineage>
        <taxon>Eukaryota</taxon>
        <taxon>Viridiplantae</taxon>
        <taxon>Streptophyta</taxon>
        <taxon>Embryophyta</taxon>
        <taxon>Tracheophyta</taxon>
        <taxon>Spermatophyta</taxon>
        <taxon>Magnoliopsida</taxon>
        <taxon>eudicotyledons</taxon>
        <taxon>Gunneridae</taxon>
        <taxon>Pentapetalae</taxon>
        <taxon>rosids</taxon>
        <taxon>fabids</taxon>
        <taxon>Rosales</taxon>
        <taxon>Rosaceae</taxon>
        <taxon>Rosoideae</taxon>
        <taxon>Rosoideae incertae sedis</taxon>
        <taxon>Rosa</taxon>
    </lineage>
</organism>
<dbReference type="InterPro" id="IPR032675">
    <property type="entry name" value="LRR_dom_sf"/>
</dbReference>
<dbReference type="Gramene" id="PRQ38270">
    <property type="protein sequence ID" value="PRQ38270"/>
    <property type="gene ID" value="RchiOBHm_Chr4g0411941"/>
</dbReference>
<dbReference type="Proteomes" id="UP000238479">
    <property type="component" value="Chromosome 4"/>
</dbReference>
<evidence type="ECO:0000256" key="1">
    <source>
        <dbReference type="SAM" id="MobiDB-lite"/>
    </source>
</evidence>
<evidence type="ECO:0000313" key="3">
    <source>
        <dbReference type="Proteomes" id="UP000238479"/>
    </source>
</evidence>
<protein>
    <submittedName>
        <fullName evidence="2">Putative leucine-rich repeat domain, L domain-containing protein</fullName>
    </submittedName>
</protein>
<feature type="compositionally biased region" description="Basic and acidic residues" evidence="1">
    <location>
        <begin position="343"/>
        <end position="364"/>
    </location>
</feature>
<dbReference type="AlphaFoldDB" id="A0A2P6QVS1"/>
<name>A0A2P6QVS1_ROSCH</name>
<gene>
    <name evidence="2" type="ORF">RchiOBHm_Chr4g0411941</name>
</gene>
<evidence type="ECO:0000313" key="2">
    <source>
        <dbReference type="EMBL" id="PRQ38270.1"/>
    </source>
</evidence>
<dbReference type="SUPFAM" id="SSF52058">
    <property type="entry name" value="L domain-like"/>
    <property type="match status" value="1"/>
</dbReference>